<name>E7RZP3_9BURK</name>
<feature type="signal peptide" evidence="2">
    <location>
        <begin position="1"/>
        <end position="19"/>
    </location>
</feature>
<organism evidence="3 4">
    <name type="scientific">Lautropia mirabilis ATCC 51599</name>
    <dbReference type="NCBI Taxonomy" id="887898"/>
    <lineage>
        <taxon>Bacteria</taxon>
        <taxon>Pseudomonadati</taxon>
        <taxon>Pseudomonadota</taxon>
        <taxon>Betaproteobacteria</taxon>
        <taxon>Burkholderiales</taxon>
        <taxon>Burkholderiaceae</taxon>
        <taxon>Lautropia</taxon>
    </lineage>
</organism>
<evidence type="ECO:0000256" key="2">
    <source>
        <dbReference type="SAM" id="SignalP"/>
    </source>
</evidence>
<evidence type="ECO:0008006" key="5">
    <source>
        <dbReference type="Google" id="ProtNLM"/>
    </source>
</evidence>
<sequence length="157" mass="17168">MIKRVLLLSSLMLSVPTWAATQPAAESAPVAKASSAAMTATTVQGATTLKESDGRDIIARDPKPDTGNAEHDALLVERRQQQRMVLHLRAKRDSELNRLSLARLAASRGGDPTFNEKKNQAMLEQMRGLQADYDRQLDKAQADLDAIDVRLAKFSGN</sequence>
<proteinExistence type="predicted"/>
<evidence type="ECO:0000256" key="1">
    <source>
        <dbReference type="SAM" id="MobiDB-lite"/>
    </source>
</evidence>
<keyword evidence="2" id="KW-0732">Signal</keyword>
<comment type="caution">
    <text evidence="3">The sequence shown here is derived from an EMBL/GenBank/DDBJ whole genome shotgun (WGS) entry which is preliminary data.</text>
</comment>
<keyword evidence="4" id="KW-1185">Reference proteome</keyword>
<gene>
    <name evidence="3" type="ORF">HMPREF0551_2157</name>
</gene>
<feature type="region of interest" description="Disordered" evidence="1">
    <location>
        <begin position="45"/>
        <end position="69"/>
    </location>
</feature>
<protein>
    <recommendedName>
        <fullName evidence="5">YbgF trimerisation domain-containing protein</fullName>
    </recommendedName>
</protein>
<reference evidence="3 4" key="1">
    <citation type="submission" date="2010-12" db="EMBL/GenBank/DDBJ databases">
        <authorList>
            <person name="Muzny D."/>
            <person name="Qin X."/>
            <person name="Deng J."/>
            <person name="Jiang H."/>
            <person name="Liu Y."/>
            <person name="Qu J."/>
            <person name="Song X.-Z."/>
            <person name="Zhang L."/>
            <person name="Thornton R."/>
            <person name="Coyle M."/>
            <person name="Francisco L."/>
            <person name="Jackson L."/>
            <person name="Javaid M."/>
            <person name="Korchina V."/>
            <person name="Kovar C."/>
            <person name="Mata R."/>
            <person name="Mathew T."/>
            <person name="Ngo R."/>
            <person name="Nguyen L."/>
            <person name="Nguyen N."/>
            <person name="Okwuonu G."/>
            <person name="Ongeri F."/>
            <person name="Pham C."/>
            <person name="Simmons D."/>
            <person name="Wilczek-Boney K."/>
            <person name="Hale W."/>
            <person name="Jakkamsetti A."/>
            <person name="Pham P."/>
            <person name="Ruth R."/>
            <person name="San Lucas F."/>
            <person name="Warren J."/>
            <person name="Zhang J."/>
            <person name="Zhao Z."/>
            <person name="Zhou C."/>
            <person name="Zhu D."/>
            <person name="Lee S."/>
            <person name="Bess C."/>
            <person name="Blankenburg K."/>
            <person name="Forbes L."/>
            <person name="Fu Q."/>
            <person name="Gubbala S."/>
            <person name="Hirani K."/>
            <person name="Jayaseelan J.C."/>
            <person name="Lara F."/>
            <person name="Munidasa M."/>
            <person name="Palculict T."/>
            <person name="Patil S."/>
            <person name="Pu L.-L."/>
            <person name="Saada N."/>
            <person name="Tang L."/>
            <person name="Weissenberger G."/>
            <person name="Zhu Y."/>
            <person name="Hemphill L."/>
            <person name="Shang Y."/>
            <person name="Youmans B."/>
            <person name="Ayvaz T."/>
            <person name="Ross M."/>
            <person name="Santibanez J."/>
            <person name="Aqrawi P."/>
            <person name="Gross S."/>
            <person name="Joshi V."/>
            <person name="Fowler G."/>
            <person name="Nazareth L."/>
            <person name="Reid J."/>
            <person name="Worley K."/>
            <person name="Petrosino J."/>
            <person name="Highlander S."/>
            <person name="Gibbs R."/>
        </authorList>
    </citation>
    <scope>NUCLEOTIDE SEQUENCE [LARGE SCALE GENOMIC DNA]</scope>
    <source>
        <strain evidence="3 4">ATCC 51599</strain>
    </source>
</reference>
<dbReference type="HOGENOM" id="CLU_1675675_0_0_4"/>
<evidence type="ECO:0000313" key="4">
    <source>
        <dbReference type="Proteomes" id="UP000011021"/>
    </source>
</evidence>
<dbReference type="EMBL" id="AEQP01000022">
    <property type="protein sequence ID" value="EFV94042.1"/>
    <property type="molecule type" value="Genomic_DNA"/>
</dbReference>
<dbReference type="Proteomes" id="UP000011021">
    <property type="component" value="Unassembled WGS sequence"/>
</dbReference>
<evidence type="ECO:0000313" key="3">
    <source>
        <dbReference type="EMBL" id="EFV94042.1"/>
    </source>
</evidence>
<dbReference type="RefSeq" id="WP_005674553.1">
    <property type="nucleotide sequence ID" value="NZ_CP146288.1"/>
</dbReference>
<feature type="chain" id="PRO_5003224397" description="YbgF trimerisation domain-containing protein" evidence="2">
    <location>
        <begin position="20"/>
        <end position="157"/>
    </location>
</feature>
<dbReference type="AlphaFoldDB" id="E7RZP3"/>
<accession>E7RZP3</accession>
<feature type="compositionally biased region" description="Basic and acidic residues" evidence="1">
    <location>
        <begin position="50"/>
        <end position="69"/>
    </location>
</feature>